<gene>
    <name evidence="5" type="ORF">BDD16_001506</name>
</gene>
<organism evidence="5 6">
    <name type="scientific">Sphaerotilus montanus</name>
    <dbReference type="NCBI Taxonomy" id="522889"/>
    <lineage>
        <taxon>Bacteria</taxon>
        <taxon>Pseudomonadati</taxon>
        <taxon>Pseudomonadota</taxon>
        <taxon>Betaproteobacteria</taxon>
        <taxon>Burkholderiales</taxon>
        <taxon>Sphaerotilaceae</taxon>
        <taxon>Sphaerotilus</taxon>
    </lineage>
</organism>
<dbReference type="AlphaFoldDB" id="A0A7Y9UJ81"/>
<dbReference type="PANTHER" id="PTHR43096:SF52">
    <property type="entry name" value="DNAJ HOMOLOG 1, MITOCHONDRIAL-RELATED"/>
    <property type="match status" value="1"/>
</dbReference>
<dbReference type="InterPro" id="IPR008971">
    <property type="entry name" value="HSP40/DnaJ_pept-bd"/>
</dbReference>
<keyword evidence="6" id="KW-1185">Reference proteome</keyword>
<dbReference type="EMBL" id="JACCFH010000001">
    <property type="protein sequence ID" value="NYG32520.1"/>
    <property type="molecule type" value="Genomic_DNA"/>
</dbReference>
<dbReference type="Pfam" id="PF01556">
    <property type="entry name" value="DnaJ_C"/>
    <property type="match status" value="1"/>
</dbReference>
<sequence>MTHASPSGASGPKDHYATLGVARTATHDEIRKAYRKLARKFHPDVSQEPDAQAQFMAAAEAHEALIDTDRRAAHDEAWRQHALDRTYAQAAAEAHRQEEDPFEAMFAHAAGRSRRREGPRYREPVPGRDHHAGLEVALIDLYQGARRTVSLRLPVVDAAGRASLQTRHLEVDIPKGLRPGQRLRLAGQGGAGEDGAAAGDLYLDITLQPHPLFRVDGRDVQVDLPTAPWEAVLGATVTAPTPEGDVQLTIPPGSTPGRRLRLKGRGLPGHPAGDLYAVLHIALPPATTEDERQAYQAMAQAFPRYQPRPEAPA</sequence>
<dbReference type="FunFam" id="2.60.260.20:FF:000013">
    <property type="entry name" value="DnaJ subfamily B member 11"/>
    <property type="match status" value="1"/>
</dbReference>
<dbReference type="SMART" id="SM00271">
    <property type="entry name" value="DnaJ"/>
    <property type="match status" value="1"/>
</dbReference>
<dbReference type="Pfam" id="PF00226">
    <property type="entry name" value="DnaJ"/>
    <property type="match status" value="1"/>
</dbReference>
<name>A0A7Y9UJ81_9BURK</name>
<dbReference type="InterPro" id="IPR036869">
    <property type="entry name" value="J_dom_sf"/>
</dbReference>
<evidence type="ECO:0000256" key="1">
    <source>
        <dbReference type="ARBA" id="ARBA00022490"/>
    </source>
</evidence>
<protein>
    <submittedName>
        <fullName evidence="5">Curved DNA-binding protein</fullName>
    </submittedName>
</protein>
<dbReference type="PRINTS" id="PR00625">
    <property type="entry name" value="JDOMAIN"/>
</dbReference>
<comment type="caution">
    <text evidence="5">The sequence shown here is derived from an EMBL/GenBank/DDBJ whole genome shotgun (WGS) entry which is preliminary data.</text>
</comment>
<dbReference type="Gene3D" id="1.10.287.110">
    <property type="entry name" value="DnaJ domain"/>
    <property type="match status" value="1"/>
</dbReference>
<dbReference type="GO" id="GO:0005737">
    <property type="term" value="C:cytoplasm"/>
    <property type="evidence" value="ECO:0007669"/>
    <property type="project" value="TreeGrafter"/>
</dbReference>
<evidence type="ECO:0000256" key="2">
    <source>
        <dbReference type="ARBA" id="ARBA00023125"/>
    </source>
</evidence>
<dbReference type="GO" id="GO:0051082">
    <property type="term" value="F:unfolded protein binding"/>
    <property type="evidence" value="ECO:0007669"/>
    <property type="project" value="InterPro"/>
</dbReference>
<dbReference type="PANTHER" id="PTHR43096">
    <property type="entry name" value="DNAJ HOMOLOG 1, MITOCHONDRIAL-RELATED"/>
    <property type="match status" value="1"/>
</dbReference>
<proteinExistence type="predicted"/>
<dbReference type="GO" id="GO:0003677">
    <property type="term" value="F:DNA binding"/>
    <property type="evidence" value="ECO:0007669"/>
    <property type="project" value="UniProtKB-KW"/>
</dbReference>
<dbReference type="FunFam" id="2.60.260.20:FF:000008">
    <property type="entry name" value="Curved DNA-binding protein"/>
    <property type="match status" value="1"/>
</dbReference>
<dbReference type="CDD" id="cd06257">
    <property type="entry name" value="DnaJ"/>
    <property type="match status" value="1"/>
</dbReference>
<dbReference type="Gene3D" id="2.60.260.20">
    <property type="entry name" value="Urease metallochaperone UreE, N-terminal domain"/>
    <property type="match status" value="2"/>
</dbReference>
<keyword evidence="2 5" id="KW-0238">DNA-binding</keyword>
<accession>A0A7Y9UJ81</accession>
<evidence type="ECO:0000313" key="6">
    <source>
        <dbReference type="Proteomes" id="UP000518288"/>
    </source>
</evidence>
<dbReference type="SUPFAM" id="SSF46565">
    <property type="entry name" value="Chaperone J-domain"/>
    <property type="match status" value="1"/>
</dbReference>
<reference evidence="5 6" key="1">
    <citation type="submission" date="2020-07" db="EMBL/GenBank/DDBJ databases">
        <title>Genomic Encyclopedia of Archaeal and Bacterial Type Strains, Phase II (KMG-II): from individual species to whole genera.</title>
        <authorList>
            <person name="Goeker M."/>
        </authorList>
    </citation>
    <scope>NUCLEOTIDE SEQUENCE [LARGE SCALE GENOMIC DNA]</scope>
    <source>
        <strain evidence="5 6">DSM 21226</strain>
    </source>
</reference>
<feature type="domain" description="J" evidence="4">
    <location>
        <begin position="14"/>
        <end position="78"/>
    </location>
</feature>
<dbReference type="SUPFAM" id="SSF49493">
    <property type="entry name" value="HSP40/DnaJ peptide-binding domain"/>
    <property type="match status" value="2"/>
</dbReference>
<evidence type="ECO:0000256" key="3">
    <source>
        <dbReference type="ARBA" id="ARBA00023186"/>
    </source>
</evidence>
<dbReference type="PROSITE" id="PS50076">
    <property type="entry name" value="DNAJ_2"/>
    <property type="match status" value="1"/>
</dbReference>
<dbReference type="Proteomes" id="UP000518288">
    <property type="component" value="Unassembled WGS sequence"/>
</dbReference>
<keyword evidence="1" id="KW-0963">Cytoplasm</keyword>
<keyword evidence="3" id="KW-0143">Chaperone</keyword>
<dbReference type="InterPro" id="IPR001623">
    <property type="entry name" value="DnaJ_domain"/>
</dbReference>
<evidence type="ECO:0000259" key="4">
    <source>
        <dbReference type="PROSITE" id="PS50076"/>
    </source>
</evidence>
<dbReference type="RefSeq" id="WP_179633404.1">
    <property type="nucleotide sequence ID" value="NZ_CAXYYM010000046.1"/>
</dbReference>
<dbReference type="CDD" id="cd10747">
    <property type="entry name" value="DnaJ_C"/>
    <property type="match status" value="1"/>
</dbReference>
<evidence type="ECO:0000313" key="5">
    <source>
        <dbReference type="EMBL" id="NYG32520.1"/>
    </source>
</evidence>
<dbReference type="InterPro" id="IPR002939">
    <property type="entry name" value="DnaJ_C"/>
</dbReference>
<dbReference type="GO" id="GO:0042026">
    <property type="term" value="P:protein refolding"/>
    <property type="evidence" value="ECO:0007669"/>
    <property type="project" value="TreeGrafter"/>
</dbReference>